<feature type="chain" id="PRO_5007573061" evidence="2">
    <location>
        <begin position="26"/>
        <end position="180"/>
    </location>
</feature>
<accession>A0A150WJX0</accession>
<dbReference type="EMBL" id="LUKE01000003">
    <property type="protein sequence ID" value="KYG63923.1"/>
    <property type="molecule type" value="Genomic_DNA"/>
</dbReference>
<gene>
    <name evidence="3" type="ORF">AZI86_14005</name>
</gene>
<keyword evidence="1" id="KW-1133">Transmembrane helix</keyword>
<dbReference type="AlphaFoldDB" id="A0A150WJX0"/>
<organism evidence="3 4">
    <name type="scientific">Bdellovibrio bacteriovorus</name>
    <dbReference type="NCBI Taxonomy" id="959"/>
    <lineage>
        <taxon>Bacteria</taxon>
        <taxon>Pseudomonadati</taxon>
        <taxon>Bdellovibrionota</taxon>
        <taxon>Bdellovibrionia</taxon>
        <taxon>Bdellovibrionales</taxon>
        <taxon>Pseudobdellovibrionaceae</taxon>
        <taxon>Bdellovibrio</taxon>
    </lineage>
</organism>
<reference evidence="3 4" key="1">
    <citation type="submission" date="2016-03" db="EMBL/GenBank/DDBJ databases">
        <authorList>
            <person name="Ploux O."/>
        </authorList>
    </citation>
    <scope>NUCLEOTIDE SEQUENCE [LARGE SCALE GENOMIC DNA]</scope>
    <source>
        <strain evidence="3 4">R0</strain>
    </source>
</reference>
<feature type="transmembrane region" description="Helical" evidence="1">
    <location>
        <begin position="88"/>
        <end position="109"/>
    </location>
</feature>
<keyword evidence="1" id="KW-0812">Transmembrane</keyword>
<evidence type="ECO:0000313" key="4">
    <source>
        <dbReference type="Proteomes" id="UP000075320"/>
    </source>
</evidence>
<keyword evidence="1" id="KW-0472">Membrane</keyword>
<evidence type="ECO:0000256" key="2">
    <source>
        <dbReference type="SAM" id="SignalP"/>
    </source>
</evidence>
<keyword evidence="4" id="KW-1185">Reference proteome</keyword>
<evidence type="ECO:0000313" key="3">
    <source>
        <dbReference type="EMBL" id="KYG63923.1"/>
    </source>
</evidence>
<keyword evidence="2" id="KW-0732">Signal</keyword>
<proteinExistence type="predicted"/>
<dbReference type="RefSeq" id="WP_061835817.1">
    <property type="nucleotide sequence ID" value="NZ_LUKE01000003.1"/>
</dbReference>
<feature type="transmembrane region" description="Helical" evidence="1">
    <location>
        <begin position="121"/>
        <end position="142"/>
    </location>
</feature>
<comment type="caution">
    <text evidence="3">The sequence shown here is derived from an EMBL/GenBank/DDBJ whole genome shotgun (WGS) entry which is preliminary data.</text>
</comment>
<evidence type="ECO:0000256" key="1">
    <source>
        <dbReference type="SAM" id="Phobius"/>
    </source>
</evidence>
<feature type="signal peptide" evidence="2">
    <location>
        <begin position="1"/>
        <end position="25"/>
    </location>
</feature>
<name>A0A150WJX0_BDEBC</name>
<dbReference type="Proteomes" id="UP000075320">
    <property type="component" value="Unassembled WGS sequence"/>
</dbReference>
<protein>
    <submittedName>
        <fullName evidence="3">Uncharacterized protein</fullName>
    </submittedName>
</protein>
<sequence length="180" mass="19685">MKMRKSVLSALILCMTMQAAAPAFAKSEGPRDLSRIFSGLSDEQTAESLSTLTLDEKNALLSTLEKMLEEDAIRLAYAQENLKEEEKVYIPLAAGTTIALGTSVLSYLLSRLIQGHSYRAGEIAVNVSLAAFLVAVTVGSFAKHERKGYVVTRDQVDKLLKKINKQRLLVAAVKEKLSVL</sequence>